<proteinExistence type="predicted"/>
<accession>A0A0N5B960</accession>
<protein>
    <submittedName>
        <fullName evidence="2">BPI2 domain-containing protein</fullName>
    </submittedName>
</protein>
<dbReference type="Proteomes" id="UP000046392">
    <property type="component" value="Unplaced"/>
</dbReference>
<dbReference type="GO" id="GO:0008289">
    <property type="term" value="F:lipid binding"/>
    <property type="evidence" value="ECO:0007669"/>
    <property type="project" value="InterPro"/>
</dbReference>
<keyword evidence="1" id="KW-1185">Reference proteome</keyword>
<dbReference type="SUPFAM" id="SSF55394">
    <property type="entry name" value="Bactericidal permeability-increasing protein, BPI"/>
    <property type="match status" value="1"/>
</dbReference>
<name>A0A0N5B960_STREA</name>
<dbReference type="AlphaFoldDB" id="A0A0N5B960"/>
<evidence type="ECO:0000313" key="2">
    <source>
        <dbReference type="WBParaSite" id="SPAL_0000257600.1"/>
    </source>
</evidence>
<dbReference type="InterPro" id="IPR017943">
    <property type="entry name" value="Bactericidal_perm-incr_a/b_dom"/>
</dbReference>
<sequence>MLPNDECPKDNIVAYEGDTLEDLFNNKNMNQSLFNVLLILNEYCRVMQTPILFIFYIFIICLPLPSYGGDFGINIGAPAATKLVSPGLRKLIEKPKWIQLEMTSDKDVHFSNFMAVDLDVQMNYKNFSFKFDNQRVWVIVDDVNIESLMNINLFHLPSILGKSTSKMNATVPRAELSFFLDNYNLKVDSCAMKDVDIDATIEKSFLANALIKLASISPSTIVEFVLCKAMSRAIHNIDKYFSIDLPIINILPPVVSRHLKDLDTILSIRIVNITATDDILSLTSSAEVVRPSSPTQNLPIKLNVDKQSTIHTKLENDDRITLWVEDHLFNDLFDIIEWDFMWLEKEIPFSSPLLPPKSRDHMMLLCENCYYLAQVTSNGTPNVTSHKGYFVYQKSDIVTITTVNPEKNKQIKFIAFNVSITLEIRSLFEDGIARTQINLLDTDINLGEGVVSLPSDIKPHVQNMTRNLILDVIFPNLKEKIENLLYSEGIKIPANCGIDGKDIHILFDEGLIGLSSSVMLDELDLTLCLKNANDALPKPEKIMAITNGLNFAK</sequence>
<evidence type="ECO:0000313" key="1">
    <source>
        <dbReference type="Proteomes" id="UP000046392"/>
    </source>
</evidence>
<organism evidence="1 2">
    <name type="scientific">Strongyloides papillosus</name>
    <name type="common">Intestinal threadworm</name>
    <dbReference type="NCBI Taxonomy" id="174720"/>
    <lineage>
        <taxon>Eukaryota</taxon>
        <taxon>Metazoa</taxon>
        <taxon>Ecdysozoa</taxon>
        <taxon>Nematoda</taxon>
        <taxon>Chromadorea</taxon>
        <taxon>Rhabditida</taxon>
        <taxon>Tylenchina</taxon>
        <taxon>Panagrolaimomorpha</taxon>
        <taxon>Strongyloidoidea</taxon>
        <taxon>Strongyloididae</taxon>
        <taxon>Strongyloides</taxon>
    </lineage>
</organism>
<dbReference type="WBParaSite" id="SPAL_0000257600.1">
    <property type="protein sequence ID" value="SPAL_0000257600.1"/>
    <property type="gene ID" value="SPAL_0000257600"/>
</dbReference>
<reference evidence="2" key="1">
    <citation type="submission" date="2017-02" db="UniProtKB">
        <authorList>
            <consortium name="WormBaseParasite"/>
        </authorList>
    </citation>
    <scope>IDENTIFICATION</scope>
</reference>